<evidence type="ECO:0000259" key="2">
    <source>
        <dbReference type="SMART" id="SM00849"/>
    </source>
</evidence>
<dbReference type="InterPro" id="IPR036866">
    <property type="entry name" value="RibonucZ/Hydroxyglut_hydro"/>
</dbReference>
<keyword evidence="1" id="KW-0378">Hydrolase</keyword>
<protein>
    <submittedName>
        <fullName evidence="3">MBL fold metallo-hydrolase</fullName>
    </submittedName>
</protein>
<evidence type="ECO:0000256" key="1">
    <source>
        <dbReference type="ARBA" id="ARBA00022759"/>
    </source>
</evidence>
<sequence>MSFTLHIVGVSATAPVPSSAASGYLLAGPDGSVLVDCGPGIVLELARQRLLDDVVAVVVTHRHADHALDLGALAYRLQFPSPRSAPVPLYLPAESLDFVAQFDSLIGIATVPTLQAPLAQAFDVRGLNLDSTEPFEVIPGLQLTAFAAHHAVPSASLRFEDIVTGGIVAFSSDTSECSGVRAAAAGADLFVCEATYLTATVAELEGHGHLTGEGAGRLAAEAGVGTLLVSHIADQALAPRILADAAQTAGGDVTAVLARPGDRYPLTRRVAALTLRPH</sequence>
<proteinExistence type="predicted"/>
<name>A0ABY2IXG9_9MICO</name>
<feature type="domain" description="Metallo-beta-lactamase" evidence="2">
    <location>
        <begin position="20"/>
        <end position="209"/>
    </location>
</feature>
<keyword evidence="1" id="KW-0255">Endonuclease</keyword>
<comment type="caution">
    <text evidence="3">The sequence shown here is derived from an EMBL/GenBank/DDBJ whole genome shotgun (WGS) entry which is preliminary data.</text>
</comment>
<keyword evidence="4" id="KW-1185">Reference proteome</keyword>
<organism evidence="3 4">
    <name type="scientific">Cryobacterium sinapicolor</name>
    <dbReference type="NCBI Taxonomy" id="1259236"/>
    <lineage>
        <taxon>Bacteria</taxon>
        <taxon>Bacillati</taxon>
        <taxon>Actinomycetota</taxon>
        <taxon>Actinomycetes</taxon>
        <taxon>Micrococcales</taxon>
        <taxon>Microbacteriaceae</taxon>
        <taxon>Cryobacterium</taxon>
    </lineage>
</organism>
<gene>
    <name evidence="3" type="ORF">E3T28_14180</name>
</gene>
<evidence type="ECO:0000313" key="4">
    <source>
        <dbReference type="Proteomes" id="UP000297853"/>
    </source>
</evidence>
<dbReference type="RefSeq" id="WP_134432493.1">
    <property type="nucleotide sequence ID" value="NZ_SOGQ01000079.1"/>
</dbReference>
<dbReference type="PANTHER" id="PTHR46018">
    <property type="entry name" value="ZINC PHOSPHODIESTERASE ELAC PROTEIN 1"/>
    <property type="match status" value="1"/>
</dbReference>
<dbReference type="SMART" id="SM00849">
    <property type="entry name" value="Lactamase_B"/>
    <property type="match status" value="1"/>
</dbReference>
<dbReference type="EMBL" id="SOGQ01000079">
    <property type="protein sequence ID" value="TFC95084.1"/>
    <property type="molecule type" value="Genomic_DNA"/>
</dbReference>
<evidence type="ECO:0000313" key="3">
    <source>
        <dbReference type="EMBL" id="TFC95084.1"/>
    </source>
</evidence>
<dbReference type="Proteomes" id="UP000297853">
    <property type="component" value="Unassembled WGS sequence"/>
</dbReference>
<dbReference type="Gene3D" id="3.60.15.10">
    <property type="entry name" value="Ribonuclease Z/Hydroxyacylglutathione hydrolase-like"/>
    <property type="match status" value="1"/>
</dbReference>
<dbReference type="SUPFAM" id="SSF56281">
    <property type="entry name" value="Metallo-hydrolase/oxidoreductase"/>
    <property type="match status" value="1"/>
</dbReference>
<dbReference type="Pfam" id="PF12706">
    <property type="entry name" value="Lactamase_B_2"/>
    <property type="match status" value="1"/>
</dbReference>
<accession>A0ABY2IXG9</accession>
<reference evidence="3 4" key="1">
    <citation type="submission" date="2019-03" db="EMBL/GenBank/DDBJ databases">
        <title>Genomics of glacier-inhabiting Cryobacterium strains.</title>
        <authorList>
            <person name="Liu Q."/>
            <person name="Xin Y.-H."/>
        </authorList>
    </citation>
    <scope>NUCLEOTIDE SEQUENCE [LARGE SCALE GENOMIC DNA]</scope>
    <source>
        <strain evidence="3 4">TMT1-23-1</strain>
    </source>
</reference>
<dbReference type="InterPro" id="IPR001279">
    <property type="entry name" value="Metallo-B-lactamas"/>
</dbReference>
<keyword evidence="1" id="KW-0540">Nuclease</keyword>
<dbReference type="PANTHER" id="PTHR46018:SF2">
    <property type="entry name" value="ZINC PHOSPHODIESTERASE ELAC PROTEIN 1"/>
    <property type="match status" value="1"/>
</dbReference>